<dbReference type="InterPro" id="IPR003660">
    <property type="entry name" value="HAMP_dom"/>
</dbReference>
<dbReference type="CDD" id="cd07041">
    <property type="entry name" value="STAS_RsbR_RsbS_like"/>
    <property type="match status" value="1"/>
</dbReference>
<dbReference type="PROSITE" id="PS50801">
    <property type="entry name" value="STAS"/>
    <property type="match status" value="1"/>
</dbReference>
<proteinExistence type="predicted"/>
<dbReference type="OrthoDB" id="155258at2"/>
<evidence type="ECO:0000256" key="2">
    <source>
        <dbReference type="SAM" id="Phobius"/>
    </source>
</evidence>
<dbReference type="GO" id="GO:0016020">
    <property type="term" value="C:membrane"/>
    <property type="evidence" value="ECO:0007669"/>
    <property type="project" value="InterPro"/>
</dbReference>
<dbReference type="PANTHER" id="PTHR33745:SF1">
    <property type="entry name" value="RSBT ANTAGONIST PROTEIN RSBS"/>
    <property type="match status" value="1"/>
</dbReference>
<dbReference type="PROSITE" id="PS50885">
    <property type="entry name" value="HAMP"/>
    <property type="match status" value="1"/>
</dbReference>
<dbReference type="Proteomes" id="UP000078287">
    <property type="component" value="Unassembled WGS sequence"/>
</dbReference>
<dbReference type="SMART" id="SM00304">
    <property type="entry name" value="HAMP"/>
    <property type="match status" value="1"/>
</dbReference>
<protein>
    <submittedName>
        <fullName evidence="5">Anti-anti-sigma factor</fullName>
    </submittedName>
</protein>
<dbReference type="EMBL" id="LWQS01000082">
    <property type="protein sequence ID" value="OAN42856.1"/>
    <property type="molecule type" value="Genomic_DNA"/>
</dbReference>
<dbReference type="STRING" id="1707952.A6A03_03830"/>
<dbReference type="Gene3D" id="3.30.750.24">
    <property type="entry name" value="STAS domain"/>
    <property type="match status" value="1"/>
</dbReference>
<gene>
    <name evidence="5" type="ORF">A6A03_03830</name>
</gene>
<feature type="coiled-coil region" evidence="1">
    <location>
        <begin position="264"/>
        <end position="294"/>
    </location>
</feature>
<evidence type="ECO:0000259" key="4">
    <source>
        <dbReference type="PROSITE" id="PS50885"/>
    </source>
</evidence>
<evidence type="ECO:0000313" key="5">
    <source>
        <dbReference type="EMBL" id="OAN42856.1"/>
    </source>
</evidence>
<dbReference type="CDD" id="cd06225">
    <property type="entry name" value="HAMP"/>
    <property type="match status" value="1"/>
</dbReference>
<evidence type="ECO:0000256" key="1">
    <source>
        <dbReference type="SAM" id="Coils"/>
    </source>
</evidence>
<accession>A0A178M466</accession>
<feature type="transmembrane region" description="Helical" evidence="2">
    <location>
        <begin position="188"/>
        <end position="210"/>
    </location>
</feature>
<keyword evidence="6" id="KW-1185">Reference proteome</keyword>
<evidence type="ECO:0000259" key="3">
    <source>
        <dbReference type="PROSITE" id="PS50801"/>
    </source>
</evidence>
<sequence>MRGLMRKVAGLAIGYAVILVGLAASIVINVNEMRVVAKELDEVIISDVKTIAAYNLTVQQFVTEAQSYLQTGDSGEYEESAEMLAELEALIGVLNESDATYEGFYDAMVIEQHKALKQAATAILSMSQRLYADLPSHPEDLAPDQREPFYASFETIEEAREAFTEQTNQHLALIRGIARQQIDKSLTFTFAGIALALVGMVALTGGALWAMQRWVVQPLRAVTAAADLLSAGQLHDELKVTSNDEIGLLQQTFNRMAATIRQQTAALESNYREMARARDEMEAANRRMSEQLTLIDQQQQMIRELSVPVLPVRLDTLVMPLIGGLDAVRLAQAREQALTKVAASGARRLLLDVTGVPVIDNDTAQGLIQIMHAVRLLGAEVSLIGIRPEVAQSIVSLGISLNGVRTYSDLQHALLQTKNSL</sequence>
<dbReference type="Pfam" id="PF00672">
    <property type="entry name" value="HAMP"/>
    <property type="match status" value="1"/>
</dbReference>
<keyword evidence="2" id="KW-0472">Membrane</keyword>
<dbReference type="SUPFAM" id="SSF52091">
    <property type="entry name" value="SpoIIaa-like"/>
    <property type="match status" value="1"/>
</dbReference>
<dbReference type="InterPro" id="IPR002645">
    <property type="entry name" value="STAS_dom"/>
</dbReference>
<feature type="domain" description="STAS" evidence="3">
    <location>
        <begin position="315"/>
        <end position="417"/>
    </location>
</feature>
<feature type="domain" description="HAMP" evidence="4">
    <location>
        <begin position="213"/>
        <end position="265"/>
    </location>
</feature>
<dbReference type="Gene3D" id="6.10.340.10">
    <property type="match status" value="1"/>
</dbReference>
<keyword evidence="2" id="KW-1133">Transmembrane helix</keyword>
<dbReference type="GO" id="GO:0007165">
    <property type="term" value="P:signal transduction"/>
    <property type="evidence" value="ECO:0007669"/>
    <property type="project" value="InterPro"/>
</dbReference>
<keyword evidence="1" id="KW-0175">Coiled coil</keyword>
<comment type="caution">
    <text evidence="5">The sequence shown here is derived from an EMBL/GenBank/DDBJ whole genome shotgun (WGS) entry which is preliminary data.</text>
</comment>
<name>A0A178M466_9CHLR</name>
<evidence type="ECO:0000313" key="6">
    <source>
        <dbReference type="Proteomes" id="UP000078287"/>
    </source>
</evidence>
<keyword evidence="2" id="KW-0812">Transmembrane</keyword>
<dbReference type="InterPro" id="IPR036513">
    <property type="entry name" value="STAS_dom_sf"/>
</dbReference>
<organism evidence="5 6">
    <name type="scientific">Chloroflexus islandicus</name>
    <dbReference type="NCBI Taxonomy" id="1707952"/>
    <lineage>
        <taxon>Bacteria</taxon>
        <taxon>Bacillati</taxon>
        <taxon>Chloroflexota</taxon>
        <taxon>Chloroflexia</taxon>
        <taxon>Chloroflexales</taxon>
        <taxon>Chloroflexineae</taxon>
        <taxon>Chloroflexaceae</taxon>
        <taxon>Chloroflexus</taxon>
    </lineage>
</organism>
<dbReference type="InterPro" id="IPR051932">
    <property type="entry name" value="Bact_StressResp_Reg"/>
</dbReference>
<reference evidence="5 6" key="1">
    <citation type="submission" date="2016-04" db="EMBL/GenBank/DDBJ databases">
        <title>Chloroflexus islandicus sp. nov., a thermophilic filamentous anoxygenic phototrophic bacterium from geyser Strokkur (Iceland).</title>
        <authorList>
            <person name="Gaisin V.A."/>
            <person name="Kalashnikov A.M."/>
            <person name="Sukhacheva M.V."/>
            <person name="Grouzdev D.S."/>
            <person name="Ivanov T.M."/>
            <person name="Kuznetsov B."/>
            <person name="Gorlenko V.M."/>
        </authorList>
    </citation>
    <scope>NUCLEOTIDE SEQUENCE [LARGE SCALE GENOMIC DNA]</scope>
    <source>
        <strain evidence="6">isl-2</strain>
    </source>
</reference>
<dbReference type="SUPFAM" id="SSF158472">
    <property type="entry name" value="HAMP domain-like"/>
    <property type="match status" value="1"/>
</dbReference>
<dbReference type="Pfam" id="PF01740">
    <property type="entry name" value="STAS"/>
    <property type="match status" value="1"/>
</dbReference>
<dbReference type="AlphaFoldDB" id="A0A178M466"/>
<dbReference type="PANTHER" id="PTHR33745">
    <property type="entry name" value="RSBT ANTAGONIST PROTEIN RSBS-RELATED"/>
    <property type="match status" value="1"/>
</dbReference>